<dbReference type="RefSeq" id="WP_319843396.1">
    <property type="nucleotide sequence ID" value="NZ_JAXAFJ010000002.1"/>
</dbReference>
<dbReference type="EMBL" id="JAXAFJ010000002">
    <property type="protein sequence ID" value="MDX6805273.1"/>
    <property type="molecule type" value="Genomic_DNA"/>
</dbReference>
<dbReference type="InterPro" id="IPR009273">
    <property type="entry name" value="DUF930"/>
</dbReference>
<protein>
    <submittedName>
        <fullName evidence="2">DUF930 domain-containing protein</fullName>
    </submittedName>
</protein>
<gene>
    <name evidence="2" type="ORF">SCD90_04270</name>
</gene>
<evidence type="ECO:0000256" key="1">
    <source>
        <dbReference type="SAM" id="SignalP"/>
    </source>
</evidence>
<keyword evidence="3" id="KW-1185">Reference proteome</keyword>
<comment type="caution">
    <text evidence="2">The sequence shown here is derived from an EMBL/GenBank/DDBJ whole genome shotgun (WGS) entry which is preliminary data.</text>
</comment>
<proteinExistence type="predicted"/>
<reference evidence="2 3" key="1">
    <citation type="submission" date="2023-11" db="EMBL/GenBank/DDBJ databases">
        <authorList>
            <person name="Bao R."/>
        </authorList>
    </citation>
    <scope>NUCLEOTIDE SEQUENCE [LARGE SCALE GENOMIC DNA]</scope>
    <source>
        <strain evidence="2 3">PJ23</strain>
    </source>
</reference>
<feature type="chain" id="PRO_5046944471" evidence="1">
    <location>
        <begin position="22"/>
        <end position="130"/>
    </location>
</feature>
<dbReference type="Proteomes" id="UP001274321">
    <property type="component" value="Unassembled WGS sequence"/>
</dbReference>
<accession>A0ABU4RM35</accession>
<name>A0ABU4RM35_9HYPH</name>
<keyword evidence="1" id="KW-0732">Signal</keyword>
<dbReference type="Pfam" id="PF06059">
    <property type="entry name" value="DUF930"/>
    <property type="match status" value="1"/>
</dbReference>
<evidence type="ECO:0000313" key="2">
    <source>
        <dbReference type="EMBL" id="MDX6805273.1"/>
    </source>
</evidence>
<organism evidence="2 3">
    <name type="scientific">Terrihabitans rhizophilus</name>
    <dbReference type="NCBI Taxonomy" id="3092662"/>
    <lineage>
        <taxon>Bacteria</taxon>
        <taxon>Pseudomonadati</taxon>
        <taxon>Pseudomonadota</taxon>
        <taxon>Alphaproteobacteria</taxon>
        <taxon>Hyphomicrobiales</taxon>
        <taxon>Terrihabitans</taxon>
    </lineage>
</organism>
<evidence type="ECO:0000313" key="3">
    <source>
        <dbReference type="Proteomes" id="UP001274321"/>
    </source>
</evidence>
<feature type="signal peptide" evidence="1">
    <location>
        <begin position="1"/>
        <end position="21"/>
    </location>
</feature>
<sequence length="130" mass="14447">MRKWPSLFTVVALASSFPAHSAERGLQKSLEKLEPATRMLEVCDIDAARRISKQKEYSGVDRVVSDARAGSVTAGEQVTASGAAFRRAGRWYNLQYTCTLAPGHTAAKALKYTIGREIPRAKWEEYGLWE</sequence>